<evidence type="ECO:0000313" key="1">
    <source>
        <dbReference type="EMBL" id="MBB4036577.1"/>
    </source>
</evidence>
<keyword evidence="2" id="KW-1185">Reference proteome</keyword>
<accession>A0A840CKJ2</accession>
<dbReference type="EMBL" id="JACIEP010000008">
    <property type="protein sequence ID" value="MBB4036577.1"/>
    <property type="molecule type" value="Genomic_DNA"/>
</dbReference>
<proteinExistence type="predicted"/>
<sequence>MWITKDSDGPIVLHTSEPTHDDEFGVYVSDNNAIEITEHSDLYKDVEVTYEGGPVKVKLIKE</sequence>
<name>A0A840CKJ2_9BACT</name>
<dbReference type="AlphaFoldDB" id="A0A840CKJ2"/>
<dbReference type="Proteomes" id="UP000555103">
    <property type="component" value="Unassembled WGS sequence"/>
</dbReference>
<evidence type="ECO:0000313" key="2">
    <source>
        <dbReference type="Proteomes" id="UP000555103"/>
    </source>
</evidence>
<gene>
    <name evidence="1" type="ORF">GGR21_002483</name>
</gene>
<comment type="caution">
    <text evidence="1">The sequence shown here is derived from an EMBL/GenBank/DDBJ whole genome shotgun (WGS) entry which is preliminary data.</text>
</comment>
<organism evidence="1 2">
    <name type="scientific">Dysgonomonas hofstadii</name>
    <dbReference type="NCBI Taxonomy" id="637886"/>
    <lineage>
        <taxon>Bacteria</taxon>
        <taxon>Pseudomonadati</taxon>
        <taxon>Bacteroidota</taxon>
        <taxon>Bacteroidia</taxon>
        <taxon>Bacteroidales</taxon>
        <taxon>Dysgonomonadaceae</taxon>
        <taxon>Dysgonomonas</taxon>
    </lineage>
</organism>
<reference evidence="1 2" key="1">
    <citation type="submission" date="2020-08" db="EMBL/GenBank/DDBJ databases">
        <title>Genomic Encyclopedia of Type Strains, Phase IV (KMG-IV): sequencing the most valuable type-strain genomes for metagenomic binning, comparative biology and taxonomic classification.</title>
        <authorList>
            <person name="Goeker M."/>
        </authorList>
    </citation>
    <scope>NUCLEOTIDE SEQUENCE [LARGE SCALE GENOMIC DNA]</scope>
    <source>
        <strain evidence="1 2">DSM 104969</strain>
    </source>
</reference>
<dbReference type="RefSeq" id="WP_183307477.1">
    <property type="nucleotide sequence ID" value="NZ_JACIEP010000008.1"/>
</dbReference>
<protein>
    <submittedName>
        <fullName evidence="1">Uncharacterized protein</fullName>
    </submittedName>
</protein>